<evidence type="ECO:0000313" key="9">
    <source>
        <dbReference type="Proteomes" id="UP000199584"/>
    </source>
</evidence>
<dbReference type="AlphaFoldDB" id="A0A1I6DHF7"/>
<reference evidence="9" key="1">
    <citation type="submission" date="2016-10" db="EMBL/GenBank/DDBJ databases">
        <authorList>
            <person name="Varghese N."/>
            <person name="Submissions S."/>
        </authorList>
    </citation>
    <scope>NUCLEOTIDE SEQUENCE [LARGE SCALE GENOMIC DNA]</scope>
    <source>
        <strain evidence="9">DSM 3669</strain>
    </source>
</reference>
<keyword evidence="6" id="KW-0694">RNA-binding</keyword>
<keyword evidence="3 6" id="KW-0689">Ribosomal protein</keyword>
<keyword evidence="9" id="KW-1185">Reference proteome</keyword>
<comment type="function">
    <text evidence="6">Forms part of the polypeptide exit tunnel.</text>
</comment>
<dbReference type="Gene3D" id="3.40.1370.10">
    <property type="match status" value="1"/>
</dbReference>
<dbReference type="NCBIfam" id="TIGR03953">
    <property type="entry name" value="rplD_bact"/>
    <property type="match status" value="1"/>
</dbReference>
<name>A0A1I6DHF7_9FIRM</name>
<dbReference type="PANTHER" id="PTHR10746">
    <property type="entry name" value="50S RIBOSOMAL PROTEIN L4"/>
    <property type="match status" value="1"/>
</dbReference>
<gene>
    <name evidence="6" type="primary">rplD</name>
    <name evidence="8" type="ORF">SAMN05660706_1114</name>
</gene>
<dbReference type="InterPro" id="IPR023574">
    <property type="entry name" value="Ribosomal_uL4_dom_sf"/>
</dbReference>
<comment type="similarity">
    <text evidence="1 6">Belongs to the universal ribosomal protein uL4 family.</text>
</comment>
<dbReference type="GO" id="GO:0005840">
    <property type="term" value="C:ribosome"/>
    <property type="evidence" value="ECO:0007669"/>
    <property type="project" value="UniProtKB-KW"/>
</dbReference>
<dbReference type="STRING" id="39060.SAMN05660706_1114"/>
<dbReference type="InterPro" id="IPR002136">
    <property type="entry name" value="Ribosomal_uL4"/>
</dbReference>
<proteinExistence type="inferred from homology"/>
<evidence type="ECO:0000256" key="5">
    <source>
        <dbReference type="ARBA" id="ARBA00035244"/>
    </source>
</evidence>
<dbReference type="PANTHER" id="PTHR10746:SF6">
    <property type="entry name" value="LARGE RIBOSOMAL SUBUNIT PROTEIN UL4M"/>
    <property type="match status" value="1"/>
</dbReference>
<evidence type="ECO:0000256" key="4">
    <source>
        <dbReference type="ARBA" id="ARBA00023274"/>
    </source>
</evidence>
<dbReference type="Proteomes" id="UP000199584">
    <property type="component" value="Unassembled WGS sequence"/>
</dbReference>
<feature type="region of interest" description="Disordered" evidence="7">
    <location>
        <begin position="42"/>
        <end position="78"/>
    </location>
</feature>
<dbReference type="Pfam" id="PF00573">
    <property type="entry name" value="Ribosomal_L4"/>
    <property type="match status" value="1"/>
</dbReference>
<dbReference type="EMBL" id="FOYM01000011">
    <property type="protein sequence ID" value="SFR04874.1"/>
    <property type="molecule type" value="Genomic_DNA"/>
</dbReference>
<organism evidence="8 9">
    <name type="scientific">Desulfoscipio geothermicus DSM 3669</name>
    <dbReference type="NCBI Taxonomy" id="1121426"/>
    <lineage>
        <taxon>Bacteria</taxon>
        <taxon>Bacillati</taxon>
        <taxon>Bacillota</taxon>
        <taxon>Clostridia</taxon>
        <taxon>Eubacteriales</taxon>
        <taxon>Desulfallaceae</taxon>
        <taxon>Desulfoscipio</taxon>
    </lineage>
</organism>
<accession>A0A1I6DHF7</accession>
<dbReference type="GO" id="GO:0003735">
    <property type="term" value="F:structural constituent of ribosome"/>
    <property type="evidence" value="ECO:0007669"/>
    <property type="project" value="InterPro"/>
</dbReference>
<feature type="compositionally biased region" description="Basic residues" evidence="7">
    <location>
        <begin position="63"/>
        <end position="77"/>
    </location>
</feature>
<dbReference type="SUPFAM" id="SSF52166">
    <property type="entry name" value="Ribosomal protein L4"/>
    <property type="match status" value="1"/>
</dbReference>
<dbReference type="GO" id="GO:1990904">
    <property type="term" value="C:ribonucleoprotein complex"/>
    <property type="evidence" value="ECO:0007669"/>
    <property type="project" value="UniProtKB-KW"/>
</dbReference>
<dbReference type="HAMAP" id="MF_01328_B">
    <property type="entry name" value="Ribosomal_uL4_B"/>
    <property type="match status" value="1"/>
</dbReference>
<evidence type="ECO:0000313" key="8">
    <source>
        <dbReference type="EMBL" id="SFR04874.1"/>
    </source>
</evidence>
<evidence type="ECO:0000256" key="7">
    <source>
        <dbReference type="SAM" id="MobiDB-lite"/>
    </source>
</evidence>
<protein>
    <recommendedName>
        <fullName evidence="5 6">Large ribosomal subunit protein uL4</fullName>
    </recommendedName>
</protein>
<dbReference type="InterPro" id="IPR013005">
    <property type="entry name" value="Ribosomal_uL4-like"/>
</dbReference>
<comment type="subunit">
    <text evidence="2 6">Part of the 50S ribosomal subunit.</text>
</comment>
<keyword evidence="4 6" id="KW-0687">Ribonucleoprotein</keyword>
<evidence type="ECO:0000256" key="6">
    <source>
        <dbReference type="HAMAP-Rule" id="MF_01328"/>
    </source>
</evidence>
<keyword evidence="6" id="KW-0699">rRNA-binding</keyword>
<sequence>MPRVAIYNINGDQVGEIDLKDDVFGIPVHRQALHDAVTMQLAGRRQGTHDTKTRAEVSGGGRKPYRQKGTGRARHGSTRSPIWRGGGIVFGPHPRDYSYRIPKKVRRLAMKSALSSKVEGGTIVVLEELKLDAPKTKDMVKILENLKVNNKALVVTAEKDDSVFKSARNIPGIKPLSVPGLNVYDLLAHKTLVITRDAVAKVEEVFA</sequence>
<dbReference type="RefSeq" id="WP_092482944.1">
    <property type="nucleotide sequence ID" value="NZ_FOYM01000011.1"/>
</dbReference>
<evidence type="ECO:0000256" key="3">
    <source>
        <dbReference type="ARBA" id="ARBA00022980"/>
    </source>
</evidence>
<dbReference type="GO" id="GO:0006412">
    <property type="term" value="P:translation"/>
    <property type="evidence" value="ECO:0007669"/>
    <property type="project" value="UniProtKB-UniRule"/>
</dbReference>
<evidence type="ECO:0000256" key="1">
    <source>
        <dbReference type="ARBA" id="ARBA00010528"/>
    </source>
</evidence>
<evidence type="ECO:0000256" key="2">
    <source>
        <dbReference type="ARBA" id="ARBA00011838"/>
    </source>
</evidence>
<dbReference type="GO" id="GO:0019843">
    <property type="term" value="F:rRNA binding"/>
    <property type="evidence" value="ECO:0007669"/>
    <property type="project" value="UniProtKB-UniRule"/>
</dbReference>
<dbReference type="OrthoDB" id="9803201at2"/>
<comment type="function">
    <text evidence="6">One of the primary rRNA binding proteins, this protein initially binds near the 5'-end of the 23S rRNA. It is important during the early stages of 50S assembly. It makes multiple contacts with different domains of the 23S rRNA in the assembled 50S subunit and ribosome.</text>
</comment>